<protein>
    <recommendedName>
        <fullName evidence="6">MADS-box domain-containing protein</fullName>
    </recommendedName>
</protein>
<keyword evidence="3" id="KW-0238">DNA-binding</keyword>
<proteinExistence type="predicted"/>
<dbReference type="EMBL" id="KK914743">
    <property type="protein sequence ID" value="KDP29520.1"/>
    <property type="molecule type" value="Genomic_DNA"/>
</dbReference>
<sequence>MAPSKTKEPRKANFLKKVRDGNEKIKAASFLKRSPTLQKKAQEIQTLCDISVCLVCFGPDGSVNTFPEQESEVKAAILSYKGLEKNQRQELTFLEFLEAKKKSLLKKKAKVIRKKMVEVIEKYSKLVDGLYGKNLFEMVNFLEFKLMGFKEVLKSFDTTVKIGDEKVQEQALAIEAVDSDDELGILENLDIISENSNQVAVDGTEMITDVSFVESNSWPLDLHSLSNNDSMDENWAQDCKISEFNSNGILETNNGRTRVEVSQSSLWFEGVDNFIFSTNAQESSSLWFEGVDYIDTNPKAQDSFGGAMGEIDGMSIVPVSSDDDLLYNVLPISTWDVSFIG</sequence>
<evidence type="ECO:0000313" key="7">
    <source>
        <dbReference type="EMBL" id="KDP29520.1"/>
    </source>
</evidence>
<dbReference type="InterPro" id="IPR002100">
    <property type="entry name" value="TF_MADSbox"/>
</dbReference>
<evidence type="ECO:0000256" key="4">
    <source>
        <dbReference type="ARBA" id="ARBA00023163"/>
    </source>
</evidence>
<evidence type="ECO:0000256" key="3">
    <source>
        <dbReference type="ARBA" id="ARBA00023125"/>
    </source>
</evidence>
<dbReference type="GO" id="GO:0005634">
    <property type="term" value="C:nucleus"/>
    <property type="evidence" value="ECO:0007669"/>
    <property type="project" value="UniProtKB-SubCell"/>
</dbReference>
<dbReference type="PROSITE" id="PS50066">
    <property type="entry name" value="MADS_BOX_2"/>
    <property type="match status" value="1"/>
</dbReference>
<keyword evidence="4" id="KW-0804">Transcription</keyword>
<feature type="domain" description="MADS-box" evidence="6">
    <location>
        <begin position="22"/>
        <end position="70"/>
    </location>
</feature>
<dbReference type="InterPro" id="IPR036879">
    <property type="entry name" value="TF_MADSbox_sf"/>
</dbReference>
<dbReference type="OrthoDB" id="601557at2759"/>
<keyword evidence="2" id="KW-0805">Transcription regulation</keyword>
<gene>
    <name evidence="7" type="ORF">JCGZ_19233</name>
</gene>
<reference evidence="7 8" key="1">
    <citation type="journal article" date="2014" name="PLoS ONE">
        <title>Global Analysis of Gene Expression Profiles in Physic Nut (Jatropha curcas L.) Seedlings Exposed to Salt Stress.</title>
        <authorList>
            <person name="Zhang L."/>
            <person name="Zhang C."/>
            <person name="Wu P."/>
            <person name="Chen Y."/>
            <person name="Li M."/>
            <person name="Jiang H."/>
            <person name="Wu G."/>
        </authorList>
    </citation>
    <scope>NUCLEOTIDE SEQUENCE [LARGE SCALE GENOMIC DNA]</scope>
    <source>
        <strain evidence="8">cv. GZQX0401</strain>
        <tissue evidence="7">Young leaves</tissue>
    </source>
</reference>
<dbReference type="SMART" id="SM00432">
    <property type="entry name" value="MADS"/>
    <property type="match status" value="1"/>
</dbReference>
<keyword evidence="8" id="KW-1185">Reference proteome</keyword>
<dbReference type="SUPFAM" id="SSF55455">
    <property type="entry name" value="SRF-like"/>
    <property type="match status" value="1"/>
</dbReference>
<dbReference type="Proteomes" id="UP000027138">
    <property type="component" value="Unassembled WGS sequence"/>
</dbReference>
<evidence type="ECO:0000313" key="8">
    <source>
        <dbReference type="Proteomes" id="UP000027138"/>
    </source>
</evidence>
<dbReference type="GO" id="GO:0003677">
    <property type="term" value="F:DNA binding"/>
    <property type="evidence" value="ECO:0007669"/>
    <property type="project" value="UniProtKB-KW"/>
</dbReference>
<evidence type="ECO:0000256" key="2">
    <source>
        <dbReference type="ARBA" id="ARBA00023015"/>
    </source>
</evidence>
<dbReference type="Pfam" id="PF00319">
    <property type="entry name" value="SRF-TF"/>
    <property type="match status" value="1"/>
</dbReference>
<evidence type="ECO:0000256" key="1">
    <source>
        <dbReference type="ARBA" id="ARBA00004123"/>
    </source>
</evidence>
<dbReference type="Gene3D" id="3.40.1810.10">
    <property type="entry name" value="Transcription factor, MADS-box"/>
    <property type="match status" value="1"/>
</dbReference>
<keyword evidence="5" id="KW-0539">Nucleus</keyword>
<name>A0A067KB74_JATCU</name>
<comment type="subcellular location">
    <subcellularLocation>
        <location evidence="1">Nucleus</location>
    </subcellularLocation>
</comment>
<dbReference type="AlphaFoldDB" id="A0A067KB74"/>
<organism evidence="7 8">
    <name type="scientific">Jatropha curcas</name>
    <name type="common">Barbados nut</name>
    <dbReference type="NCBI Taxonomy" id="180498"/>
    <lineage>
        <taxon>Eukaryota</taxon>
        <taxon>Viridiplantae</taxon>
        <taxon>Streptophyta</taxon>
        <taxon>Embryophyta</taxon>
        <taxon>Tracheophyta</taxon>
        <taxon>Spermatophyta</taxon>
        <taxon>Magnoliopsida</taxon>
        <taxon>eudicotyledons</taxon>
        <taxon>Gunneridae</taxon>
        <taxon>Pentapetalae</taxon>
        <taxon>rosids</taxon>
        <taxon>fabids</taxon>
        <taxon>Malpighiales</taxon>
        <taxon>Euphorbiaceae</taxon>
        <taxon>Crotonoideae</taxon>
        <taxon>Jatropheae</taxon>
        <taxon>Jatropha</taxon>
    </lineage>
</organism>
<evidence type="ECO:0000256" key="5">
    <source>
        <dbReference type="ARBA" id="ARBA00023242"/>
    </source>
</evidence>
<dbReference type="GO" id="GO:0046983">
    <property type="term" value="F:protein dimerization activity"/>
    <property type="evidence" value="ECO:0007669"/>
    <property type="project" value="InterPro"/>
</dbReference>
<accession>A0A067KB74</accession>
<evidence type="ECO:0000259" key="6">
    <source>
        <dbReference type="PROSITE" id="PS50066"/>
    </source>
</evidence>